<evidence type="ECO:0000313" key="3">
    <source>
        <dbReference type="Proteomes" id="UP000811246"/>
    </source>
</evidence>
<sequence length="125" mass="13456">MHLDLESHVEAPSGLFPKPASIASGGGNEPCASSPSATQSPDPTDAARTPSDAACLEWTVRSRDYGFSCHQPARHYMVLKANVDHLNLIQIGLTLSNEEGNLLDLGTNILYIFGMMGTRSEQKND</sequence>
<dbReference type="EMBL" id="CM031837">
    <property type="protein sequence ID" value="KAG6681593.1"/>
    <property type="molecule type" value="Genomic_DNA"/>
</dbReference>
<gene>
    <name evidence="2" type="ORF">I3842_13G101500</name>
</gene>
<protein>
    <submittedName>
        <fullName evidence="2">Uncharacterized protein</fullName>
    </submittedName>
</protein>
<dbReference type="AlphaFoldDB" id="A0A922AH81"/>
<evidence type="ECO:0000256" key="1">
    <source>
        <dbReference type="SAM" id="MobiDB-lite"/>
    </source>
</evidence>
<reference evidence="2" key="1">
    <citation type="submission" date="2021-01" db="EMBL/GenBank/DDBJ databases">
        <authorList>
            <person name="Lovell J.T."/>
            <person name="Bentley N."/>
            <person name="Bhattarai G."/>
            <person name="Jenkins J.W."/>
            <person name="Sreedasyam A."/>
            <person name="Alarcon Y."/>
            <person name="Bock C."/>
            <person name="Boston L."/>
            <person name="Carlson J."/>
            <person name="Cervantes K."/>
            <person name="Clermont K."/>
            <person name="Krom N."/>
            <person name="Kubenka K."/>
            <person name="Mamidi S."/>
            <person name="Mattison C."/>
            <person name="Monteros M."/>
            <person name="Pisani C."/>
            <person name="Plott C."/>
            <person name="Rajasekar S."/>
            <person name="Rhein H.S."/>
            <person name="Rohla C."/>
            <person name="Song M."/>
            <person name="Hilaire R.S."/>
            <person name="Shu S."/>
            <person name="Wells L."/>
            <person name="Wang X."/>
            <person name="Webber J."/>
            <person name="Heerema R.J."/>
            <person name="Klein P."/>
            <person name="Conner P."/>
            <person name="Grauke L."/>
            <person name="Grimwood J."/>
            <person name="Schmutz J."/>
            <person name="Randall J.J."/>
        </authorList>
    </citation>
    <scope>NUCLEOTIDE SEQUENCE</scope>
    <source>
        <tissue evidence="2">Leaf</tissue>
    </source>
</reference>
<accession>A0A922AH81</accession>
<comment type="caution">
    <text evidence="2">The sequence shown here is derived from an EMBL/GenBank/DDBJ whole genome shotgun (WGS) entry which is preliminary data.</text>
</comment>
<dbReference type="Proteomes" id="UP000811246">
    <property type="component" value="Chromosome 13"/>
</dbReference>
<organism evidence="2 3">
    <name type="scientific">Carya illinoinensis</name>
    <name type="common">Pecan</name>
    <dbReference type="NCBI Taxonomy" id="32201"/>
    <lineage>
        <taxon>Eukaryota</taxon>
        <taxon>Viridiplantae</taxon>
        <taxon>Streptophyta</taxon>
        <taxon>Embryophyta</taxon>
        <taxon>Tracheophyta</taxon>
        <taxon>Spermatophyta</taxon>
        <taxon>Magnoliopsida</taxon>
        <taxon>eudicotyledons</taxon>
        <taxon>Gunneridae</taxon>
        <taxon>Pentapetalae</taxon>
        <taxon>rosids</taxon>
        <taxon>fabids</taxon>
        <taxon>Fagales</taxon>
        <taxon>Juglandaceae</taxon>
        <taxon>Carya</taxon>
    </lineage>
</organism>
<feature type="compositionally biased region" description="Polar residues" evidence="1">
    <location>
        <begin position="31"/>
        <end position="42"/>
    </location>
</feature>
<feature type="region of interest" description="Disordered" evidence="1">
    <location>
        <begin position="1"/>
        <end position="50"/>
    </location>
</feature>
<name>A0A922AH81_CARIL</name>
<evidence type="ECO:0000313" key="2">
    <source>
        <dbReference type="EMBL" id="KAG6681593.1"/>
    </source>
</evidence>
<proteinExistence type="predicted"/>